<evidence type="ECO:0000313" key="2">
    <source>
        <dbReference type="Proteomes" id="UP000204140"/>
    </source>
</evidence>
<dbReference type="OrthoDB" id="41500at10239"/>
<reference evidence="1 2" key="1">
    <citation type="submission" date="2014-07" db="EMBL/GenBank/DDBJ databases">
        <title>Isolation and characterization of Rhizobium leguminosarum phages from western Canadian soils and complete genome sequences of rhizobiophages vB_RleS_L338C and vB_RleM_P10VF.</title>
        <authorList>
            <person name="Restrepo-Cordoba M."/>
            <person name="Halmillawewa A.P."/>
            <person name="Perry B."/>
            <person name="Hynes M.F."/>
            <person name="Yost C.K."/>
        </authorList>
    </citation>
    <scope>NUCLEOTIDE SEQUENCE [LARGE SCALE GENOMIC DNA]</scope>
</reference>
<evidence type="ECO:0000313" key="1">
    <source>
        <dbReference type="EMBL" id="AIK68284.1"/>
    </source>
</evidence>
<dbReference type="GeneID" id="22109620"/>
<accession>A0A076YNC0</accession>
<dbReference type="RefSeq" id="YP_009099810.1">
    <property type="nucleotide sequence ID" value="NC_025429.1"/>
</dbReference>
<keyword evidence="2" id="KW-1185">Reference proteome</keyword>
<proteinExistence type="predicted"/>
<dbReference type="EMBL" id="KM199770">
    <property type="protein sequence ID" value="AIK68284.1"/>
    <property type="molecule type" value="Genomic_DNA"/>
</dbReference>
<name>A0A076YNC0_9CAUD</name>
<dbReference type="Proteomes" id="UP000204140">
    <property type="component" value="Segment"/>
</dbReference>
<dbReference type="KEGG" id="vg:22109620"/>
<gene>
    <name evidence="1" type="ORF">P10VF_071</name>
</gene>
<sequence>MDLLKCSSFKKTKFCVYVRLEQFCPYLYFSLPFTVLDRSFWEYLEDKLAIRFDEADDPDRLLVDIIELMNRDLVGHPIEVLYVSNDNGREAA</sequence>
<organism evidence="1 2">
    <name type="scientific">Rhizobium phage vB_RleM_P10VF</name>
    <dbReference type="NCBI Taxonomy" id="1527770"/>
    <lineage>
        <taxon>Viruses</taxon>
        <taxon>Duplodnaviria</taxon>
        <taxon>Heunggongvirae</taxon>
        <taxon>Uroviricota</taxon>
        <taxon>Caudoviricetes</taxon>
        <taxon>Pootjesviridae</taxon>
        <taxon>Innesvirus</taxon>
        <taxon>Innesvirus P10VF</taxon>
    </lineage>
</organism>
<protein>
    <submittedName>
        <fullName evidence="1">Uncharacterized protein</fullName>
    </submittedName>
</protein>